<feature type="non-terminal residue" evidence="11">
    <location>
        <position position="1"/>
    </location>
</feature>
<keyword evidence="6" id="KW-0547">Nucleotide-binding</keyword>
<evidence type="ECO:0000256" key="2">
    <source>
        <dbReference type="ARBA" id="ARBA00008307"/>
    </source>
</evidence>
<keyword evidence="8" id="KW-0460">Magnesium</keyword>
<evidence type="ECO:0000256" key="1">
    <source>
        <dbReference type="ARBA" id="ARBA00001946"/>
    </source>
</evidence>
<dbReference type="Pfam" id="PF03281">
    <property type="entry name" value="Mab-21"/>
    <property type="match status" value="1"/>
</dbReference>
<evidence type="ECO:0000256" key="7">
    <source>
        <dbReference type="ARBA" id="ARBA00022840"/>
    </source>
</evidence>
<comment type="cofactor">
    <cofactor evidence="1">
        <name>Mg(2+)</name>
        <dbReference type="ChEBI" id="CHEBI:18420"/>
    </cofactor>
</comment>
<comment type="caution">
    <text evidence="11">The sequence shown here is derived from an EMBL/GenBank/DDBJ whole genome shotgun (WGS) entry which is preliminary data.</text>
</comment>
<keyword evidence="7" id="KW-0067">ATP-binding</keyword>
<dbReference type="EMBL" id="CALNXI010000317">
    <property type="protein sequence ID" value="CAH3024744.1"/>
    <property type="molecule type" value="Genomic_DNA"/>
</dbReference>
<evidence type="ECO:0000313" key="12">
    <source>
        <dbReference type="Proteomes" id="UP001159427"/>
    </source>
</evidence>
<feature type="domain" description="Mab-21-like HhH/H2TH-like" evidence="10">
    <location>
        <begin position="237"/>
        <end position="322"/>
    </location>
</feature>
<name>A0ABN8M544_9CNID</name>
<keyword evidence="5" id="KW-0479">Metal-binding</keyword>
<evidence type="ECO:0000256" key="6">
    <source>
        <dbReference type="ARBA" id="ARBA00022741"/>
    </source>
</evidence>
<feature type="non-terminal residue" evidence="11">
    <location>
        <position position="346"/>
    </location>
</feature>
<evidence type="ECO:0000256" key="4">
    <source>
        <dbReference type="ARBA" id="ARBA00022695"/>
    </source>
</evidence>
<gene>
    <name evidence="11" type="ORF">PEVE_00023845</name>
</gene>
<evidence type="ECO:0000256" key="5">
    <source>
        <dbReference type="ARBA" id="ARBA00022723"/>
    </source>
</evidence>
<keyword evidence="12" id="KW-1185">Reference proteome</keyword>
<dbReference type="Proteomes" id="UP001159427">
    <property type="component" value="Unassembled WGS sequence"/>
</dbReference>
<keyword evidence="3" id="KW-0808">Transferase</keyword>
<dbReference type="Gene3D" id="1.10.1410.40">
    <property type="match status" value="1"/>
</dbReference>
<dbReference type="InterPro" id="IPR024810">
    <property type="entry name" value="MAB21L/cGLR"/>
</dbReference>
<dbReference type="Gene3D" id="3.30.460.90">
    <property type="match status" value="1"/>
</dbReference>
<dbReference type="PANTHER" id="PTHR10656:SF42">
    <property type="entry name" value="CYCLIC GMP-AMP SYNTHASE-LIKE PROTEIN-RELATED"/>
    <property type="match status" value="1"/>
</dbReference>
<evidence type="ECO:0000256" key="3">
    <source>
        <dbReference type="ARBA" id="ARBA00022679"/>
    </source>
</evidence>
<evidence type="ECO:0000256" key="8">
    <source>
        <dbReference type="ARBA" id="ARBA00022842"/>
    </source>
</evidence>
<evidence type="ECO:0000259" key="10">
    <source>
        <dbReference type="Pfam" id="PF20266"/>
    </source>
</evidence>
<evidence type="ECO:0000259" key="9">
    <source>
        <dbReference type="Pfam" id="PF03281"/>
    </source>
</evidence>
<dbReference type="SMART" id="SM01265">
    <property type="entry name" value="Mab-21"/>
    <property type="match status" value="1"/>
</dbReference>
<organism evidence="11 12">
    <name type="scientific">Porites evermanni</name>
    <dbReference type="NCBI Taxonomy" id="104178"/>
    <lineage>
        <taxon>Eukaryota</taxon>
        <taxon>Metazoa</taxon>
        <taxon>Cnidaria</taxon>
        <taxon>Anthozoa</taxon>
        <taxon>Hexacorallia</taxon>
        <taxon>Scleractinia</taxon>
        <taxon>Fungiina</taxon>
        <taxon>Poritidae</taxon>
        <taxon>Porites</taxon>
    </lineage>
</organism>
<sequence length="346" mass="39522">VLFVNREKEEFKVFLNQVYQKIQVNVDAKIQVKKNVYDKIAKIMAKVAKYDPCYNFRVEFKGSTYEGLKIDKPDEFDFSLVNDNWAGKISLLEDATTPVGFGYAVQTIKTCLDKFKIPGTRRIDAGKVRGHLRELVEKAIEESGLQGHIVKRPWEGGPVVTFEILWPGFPFISIDLAISLELQHWPPEARSPPPGIKNPRAELVPKVKPGANPVFWLISSAKVESQIMQNIDNDGGCRKKVLQLAKYFMGKGLSKWHPLATYHLKTILFHMNDRWKLTGDWAQGKLVTRFRELIDRLLGHIEKESLPSFFMPGLNLFEDKPNIKSAKTGIDLFLKTLKSNPQDLMR</sequence>
<dbReference type="PANTHER" id="PTHR10656">
    <property type="entry name" value="CELL FATE DETERMINING PROTEIN MAB21-RELATED"/>
    <property type="match status" value="1"/>
</dbReference>
<accession>A0ABN8M544</accession>
<keyword evidence="4" id="KW-0548">Nucleotidyltransferase</keyword>
<comment type="similarity">
    <text evidence="2">Belongs to the mab-21 family.</text>
</comment>
<proteinExistence type="inferred from homology"/>
<evidence type="ECO:0000313" key="11">
    <source>
        <dbReference type="EMBL" id="CAH3024744.1"/>
    </source>
</evidence>
<dbReference type="InterPro" id="IPR046903">
    <property type="entry name" value="Mab-21-like_nuc_Trfase"/>
</dbReference>
<protein>
    <submittedName>
        <fullName evidence="11">Uncharacterized protein</fullName>
    </submittedName>
</protein>
<dbReference type="InterPro" id="IPR046906">
    <property type="entry name" value="Mab-21_HhH/H2TH-like"/>
</dbReference>
<dbReference type="Pfam" id="PF20266">
    <property type="entry name" value="Mab-21_C"/>
    <property type="match status" value="1"/>
</dbReference>
<reference evidence="11 12" key="1">
    <citation type="submission" date="2022-05" db="EMBL/GenBank/DDBJ databases">
        <authorList>
            <consortium name="Genoscope - CEA"/>
            <person name="William W."/>
        </authorList>
    </citation>
    <scope>NUCLEOTIDE SEQUENCE [LARGE SCALE GENOMIC DNA]</scope>
</reference>
<feature type="domain" description="Mab-21-like nucleotidyltransferase" evidence="9">
    <location>
        <begin position="64"/>
        <end position="229"/>
    </location>
</feature>